<dbReference type="RefSeq" id="XP_062712028.1">
    <property type="nucleotide sequence ID" value="XM_062856044.1"/>
</dbReference>
<evidence type="ECO:0000256" key="2">
    <source>
        <dbReference type="ARBA" id="ARBA00022692"/>
    </source>
</evidence>
<reference evidence="8" key="1">
    <citation type="journal article" date="2015" name="Proc. Natl. Acad. Sci. U.S.A.">
        <title>Genome sequence of the Asian Tiger mosquito, Aedes albopictus, reveals insights into its biology, genetics, and evolution.</title>
        <authorList>
            <person name="Chen X.G."/>
            <person name="Jiang X."/>
            <person name="Gu J."/>
            <person name="Xu M."/>
            <person name="Wu Y."/>
            <person name="Deng Y."/>
            <person name="Zhang C."/>
            <person name="Bonizzoni M."/>
            <person name="Dermauw W."/>
            <person name="Vontas J."/>
            <person name="Armbruster P."/>
            <person name="Huang X."/>
            <person name="Yang Y."/>
            <person name="Zhang H."/>
            <person name="He W."/>
            <person name="Peng H."/>
            <person name="Liu Y."/>
            <person name="Wu K."/>
            <person name="Chen J."/>
            <person name="Lirakis M."/>
            <person name="Topalis P."/>
            <person name="Van Leeuwen T."/>
            <person name="Hall A.B."/>
            <person name="Jiang X."/>
            <person name="Thorpe C."/>
            <person name="Mueller R.L."/>
            <person name="Sun C."/>
            <person name="Waterhouse R.M."/>
            <person name="Yan G."/>
            <person name="Tu Z.J."/>
            <person name="Fang X."/>
            <person name="James A.A."/>
        </authorList>
    </citation>
    <scope>NUCLEOTIDE SEQUENCE [LARGE SCALE GENOMIC DNA]</scope>
    <source>
        <strain evidence="8">Foshan</strain>
    </source>
</reference>
<keyword evidence="2 5" id="KW-0812">Transmembrane</keyword>
<evidence type="ECO:0000313" key="7">
    <source>
        <dbReference type="EnsemblMetazoa" id="AALFPA23_008322.P11230"/>
    </source>
</evidence>
<dbReference type="EnsemblMetazoa" id="AALFPA23_008322.R11231">
    <property type="protein sequence ID" value="AALFPA23_008322.P11231"/>
    <property type="gene ID" value="AALFPA23_008322"/>
</dbReference>
<name>A0ABM1YE45_AEDAL</name>
<proteinExistence type="predicted"/>
<feature type="transmembrane region" description="Helical" evidence="5">
    <location>
        <begin position="35"/>
        <end position="56"/>
    </location>
</feature>
<dbReference type="Gene3D" id="3.40.50.2300">
    <property type="match status" value="1"/>
</dbReference>
<keyword evidence="3 5" id="KW-1133">Transmembrane helix</keyword>
<comment type="subcellular location">
    <subcellularLocation>
        <location evidence="1">Membrane</location>
    </subcellularLocation>
</comment>
<evidence type="ECO:0000256" key="5">
    <source>
        <dbReference type="SAM" id="Phobius"/>
    </source>
</evidence>
<dbReference type="Pfam" id="PF01094">
    <property type="entry name" value="ANF_receptor"/>
    <property type="match status" value="1"/>
</dbReference>
<dbReference type="GeneID" id="115261348"/>
<organism evidence="7 8">
    <name type="scientific">Aedes albopictus</name>
    <name type="common">Asian tiger mosquito</name>
    <name type="synonym">Stegomyia albopicta</name>
    <dbReference type="NCBI Taxonomy" id="7160"/>
    <lineage>
        <taxon>Eukaryota</taxon>
        <taxon>Metazoa</taxon>
        <taxon>Ecdysozoa</taxon>
        <taxon>Arthropoda</taxon>
        <taxon>Hexapoda</taxon>
        <taxon>Insecta</taxon>
        <taxon>Pterygota</taxon>
        <taxon>Neoptera</taxon>
        <taxon>Endopterygota</taxon>
        <taxon>Diptera</taxon>
        <taxon>Nematocera</taxon>
        <taxon>Culicoidea</taxon>
        <taxon>Culicidae</taxon>
        <taxon>Culicinae</taxon>
        <taxon>Aedini</taxon>
        <taxon>Aedes</taxon>
        <taxon>Stegomyia</taxon>
    </lineage>
</organism>
<dbReference type="EnsemblMetazoa" id="AALFPA23_008322.R11230">
    <property type="protein sequence ID" value="AALFPA23_008322.P11230"/>
    <property type="gene ID" value="AALFPA23_008322"/>
</dbReference>
<dbReference type="PANTHER" id="PTHR44755">
    <property type="entry name" value="NATRIURETIC PEPTIDE RECEPTOR 3-RELATED"/>
    <property type="match status" value="1"/>
</dbReference>
<dbReference type="SUPFAM" id="SSF53822">
    <property type="entry name" value="Periplasmic binding protein-like I"/>
    <property type="match status" value="1"/>
</dbReference>
<evidence type="ECO:0000313" key="8">
    <source>
        <dbReference type="Proteomes" id="UP000069940"/>
    </source>
</evidence>
<evidence type="ECO:0000256" key="3">
    <source>
        <dbReference type="ARBA" id="ARBA00022989"/>
    </source>
</evidence>
<dbReference type="InterPro" id="IPR028082">
    <property type="entry name" value="Peripla_BP_I"/>
</dbReference>
<evidence type="ECO:0000256" key="1">
    <source>
        <dbReference type="ARBA" id="ARBA00004370"/>
    </source>
</evidence>
<accession>A0ABM1YE45</accession>
<feature type="domain" description="Receptor ligand binding region" evidence="6">
    <location>
        <begin position="124"/>
        <end position="262"/>
    </location>
</feature>
<evidence type="ECO:0000259" key="6">
    <source>
        <dbReference type="Pfam" id="PF01094"/>
    </source>
</evidence>
<keyword evidence="8" id="KW-1185">Reference proteome</keyword>
<reference evidence="7" key="2">
    <citation type="submission" date="2025-05" db="UniProtKB">
        <authorList>
            <consortium name="EnsemblMetazoa"/>
        </authorList>
    </citation>
    <scope>IDENTIFICATION</scope>
    <source>
        <strain evidence="7">Foshan</strain>
    </source>
</reference>
<dbReference type="Proteomes" id="UP000069940">
    <property type="component" value="Unassembled WGS sequence"/>
</dbReference>
<sequence>MAKWEKFNVKMIEQSIFLRQLFCCHWSRKRKPGKIILHMVATVLLVIIGALVLPTVRGECRRQDVRECEAICVPIPSFEGGVMKNNSTSVSAQLETNQWKCELRIIVILPANTSIEASSPRVHPVLLKAEDYIRAQQIIPSSVAIRWIFYDDKCDQARATVSAMDGTGRDCGHVILGPACDLSLAPVARIGRFIYNDGIPVITGAGYTFDFEQNKTRCEDEFYLLIRTGWLSFQRIAYFMIDLLKHFKWNRVVYFYERHGYFNVAGPQTGHLVLSTMAEFFRRENITYLPFSTDSTRTNFTESLKEKVGLSHSSEYQLT</sequence>
<evidence type="ECO:0000256" key="4">
    <source>
        <dbReference type="ARBA" id="ARBA00023136"/>
    </source>
</evidence>
<dbReference type="PANTHER" id="PTHR44755:SF11">
    <property type="entry name" value="ATRIAL NATRIURETIC PEPTIDE RECEPTOR 3 ISOFORM X1"/>
    <property type="match status" value="1"/>
</dbReference>
<dbReference type="InterPro" id="IPR001828">
    <property type="entry name" value="ANF_lig-bd_rcpt"/>
</dbReference>
<dbReference type="InterPro" id="IPR052612">
    <property type="entry name" value="ANP_Clearance_Receptor"/>
</dbReference>
<keyword evidence="4 5" id="KW-0472">Membrane</keyword>
<dbReference type="RefSeq" id="XP_029718682.2">
    <property type="nucleotide sequence ID" value="XM_029862822.2"/>
</dbReference>
<protein>
    <recommendedName>
        <fullName evidence="6">Receptor ligand binding region domain-containing protein</fullName>
    </recommendedName>
</protein>